<dbReference type="InterPro" id="IPR015424">
    <property type="entry name" value="PyrdxlP-dep_Trfase"/>
</dbReference>
<dbReference type="PIRSF" id="PIRSF000521">
    <property type="entry name" value="Transaminase_4ab_Lys_Orn"/>
    <property type="match status" value="1"/>
</dbReference>
<sequence>MTAVLTSGDGLSAGRARDVRDVLGRSILTDGLDLVLDLDRSGGSYLVDARDGTRYLDMFTFFASSALGMNHPALTDAGFRAELAQAAVNKPSNSDVYSVPMARFVQTFARVLGDPALPHLFFVDGGALAVENALKVAFDWKSRLNESRGIDPALGTRVLHLRGAFHGRSGYTMSLTNTDPNKVARFPKFDWPRIDAPVVTPGVDIVALERESLHQARAAFEAYPHDIACFIAEPIQGEGGDRHMRPEFFAAMRELCDEFDALLIFDEVQTGVGMTGTAWAYQQLGVTPDVVAFGKKAQVCGVMAGGRVDDVADNVFRVSSRINSTWGGNLTDMVRARRILEVIEADGLIDNAVRMGWYLVGQLRCLASEFPSLVLDPRGRGLMCAFSMPSAAQRDEVIRRLWQRHVILLASGTDSVRFRPALTVSRTEIDEAVQAVRDVLAAL</sequence>
<comment type="similarity">
    <text evidence="2 9">Belongs to the class-III pyridoxal-phosphate-dependent aminotransferase family.</text>
</comment>
<comment type="caution">
    <text evidence="10">The sequence shown here is derived from an EMBL/GenBank/DDBJ whole genome shotgun (WGS) entry which is preliminary data.</text>
</comment>
<dbReference type="InterPro" id="IPR005814">
    <property type="entry name" value="Aminotrans_3"/>
</dbReference>
<dbReference type="InterPro" id="IPR015422">
    <property type="entry name" value="PyrdxlP-dep_Trfase_small"/>
</dbReference>
<dbReference type="GO" id="GO:0030170">
    <property type="term" value="F:pyridoxal phosphate binding"/>
    <property type="evidence" value="ECO:0007669"/>
    <property type="project" value="InterPro"/>
</dbReference>
<proteinExistence type="inferred from homology"/>
<evidence type="ECO:0000256" key="6">
    <source>
        <dbReference type="ARBA" id="ARBA00022898"/>
    </source>
</evidence>
<reference evidence="10 11" key="1">
    <citation type="submission" date="2019-01" db="EMBL/GenBank/DDBJ databases">
        <title>High-quality-draft genome sequences of five non-tuberculosis mycobacteriaceae isolated from a nosocomial environment.</title>
        <authorList>
            <person name="Tiago I."/>
            <person name="Alarico S."/>
            <person name="Pereira S.G."/>
            <person name="Coelho C."/>
            <person name="Maranha A."/>
            <person name="Empadinhas N."/>
        </authorList>
    </citation>
    <scope>NUCLEOTIDE SEQUENCE [LARGE SCALE GENOMIC DNA]</scope>
    <source>
        <strain evidence="10 11">24AIII</strain>
    </source>
</reference>
<protein>
    <recommendedName>
        <fullName evidence="8">L-lysine-epsilon aminotransferase</fullName>
        <ecNumber evidence="3">2.6.1.36</ecNumber>
    </recommendedName>
    <alternativeName>
        <fullName evidence="7">Lysine 6-aminotransferase</fullName>
    </alternativeName>
</protein>
<keyword evidence="6 9" id="KW-0663">Pyridoxal phosphate</keyword>
<dbReference type="RefSeq" id="WP_133426945.1">
    <property type="nucleotide sequence ID" value="NZ_SDLO01000009.1"/>
</dbReference>
<comment type="cofactor">
    <cofactor evidence="1">
        <name>pyridoxal 5'-phosphate</name>
        <dbReference type="ChEBI" id="CHEBI:597326"/>
    </cofactor>
</comment>
<dbReference type="Gene3D" id="3.40.640.10">
    <property type="entry name" value="Type I PLP-dependent aspartate aminotransferase-like (Major domain)"/>
    <property type="match status" value="1"/>
</dbReference>
<evidence type="ECO:0000256" key="4">
    <source>
        <dbReference type="ARBA" id="ARBA00022576"/>
    </source>
</evidence>
<dbReference type="GO" id="GO:0017000">
    <property type="term" value="P:antibiotic biosynthetic process"/>
    <property type="evidence" value="ECO:0007669"/>
    <property type="project" value="InterPro"/>
</dbReference>
<gene>
    <name evidence="10" type="ORF">EUA03_13895</name>
</gene>
<name>A0A4R5WGG6_MYCMU</name>
<dbReference type="Pfam" id="PF00202">
    <property type="entry name" value="Aminotran_3"/>
    <property type="match status" value="1"/>
</dbReference>
<dbReference type="Proteomes" id="UP000294929">
    <property type="component" value="Unassembled WGS sequence"/>
</dbReference>
<dbReference type="PANTHER" id="PTHR43206">
    <property type="entry name" value="AMINOTRANSFERASE"/>
    <property type="match status" value="1"/>
</dbReference>
<dbReference type="SUPFAM" id="SSF53383">
    <property type="entry name" value="PLP-dependent transferases"/>
    <property type="match status" value="1"/>
</dbReference>
<dbReference type="InterPro" id="IPR015421">
    <property type="entry name" value="PyrdxlP-dep_Trfase_major"/>
</dbReference>
<dbReference type="NCBIfam" id="TIGR03251">
    <property type="entry name" value="LAT_fam"/>
    <property type="match status" value="1"/>
</dbReference>
<accession>A0A4R5WGG6</accession>
<evidence type="ECO:0000313" key="10">
    <source>
        <dbReference type="EMBL" id="TDK89186.1"/>
    </source>
</evidence>
<dbReference type="EMBL" id="SDLO01000009">
    <property type="protein sequence ID" value="TDK89186.1"/>
    <property type="molecule type" value="Genomic_DNA"/>
</dbReference>
<dbReference type="AlphaFoldDB" id="A0A4R5WGG6"/>
<evidence type="ECO:0000313" key="11">
    <source>
        <dbReference type="Proteomes" id="UP000294929"/>
    </source>
</evidence>
<evidence type="ECO:0000256" key="5">
    <source>
        <dbReference type="ARBA" id="ARBA00022679"/>
    </source>
</evidence>
<evidence type="ECO:0000256" key="9">
    <source>
        <dbReference type="RuleBase" id="RU003560"/>
    </source>
</evidence>
<organism evidence="10 11">
    <name type="scientific">Mycolicibacterium mucogenicum</name>
    <name type="common">Mycobacterium mucogenicum</name>
    <dbReference type="NCBI Taxonomy" id="56689"/>
    <lineage>
        <taxon>Bacteria</taxon>
        <taxon>Bacillati</taxon>
        <taxon>Actinomycetota</taxon>
        <taxon>Actinomycetes</taxon>
        <taxon>Mycobacteriales</taxon>
        <taxon>Mycobacteriaceae</taxon>
        <taxon>Mycolicibacterium</taxon>
    </lineage>
</organism>
<keyword evidence="4 10" id="KW-0032">Aminotransferase</keyword>
<dbReference type="Gene3D" id="3.90.1150.10">
    <property type="entry name" value="Aspartate Aminotransferase, domain 1"/>
    <property type="match status" value="1"/>
</dbReference>
<dbReference type="CDD" id="cd00610">
    <property type="entry name" value="OAT_like"/>
    <property type="match status" value="1"/>
</dbReference>
<dbReference type="GO" id="GO:0009450">
    <property type="term" value="P:gamma-aminobutyric acid catabolic process"/>
    <property type="evidence" value="ECO:0007669"/>
    <property type="project" value="TreeGrafter"/>
</dbReference>
<evidence type="ECO:0000256" key="3">
    <source>
        <dbReference type="ARBA" id="ARBA00013071"/>
    </source>
</evidence>
<dbReference type="GO" id="GO:0045484">
    <property type="term" value="F:L-lysine 6-transaminase activity"/>
    <property type="evidence" value="ECO:0007669"/>
    <property type="project" value="UniProtKB-EC"/>
</dbReference>
<dbReference type="EC" id="2.6.1.36" evidence="3"/>
<evidence type="ECO:0000256" key="2">
    <source>
        <dbReference type="ARBA" id="ARBA00008954"/>
    </source>
</evidence>
<keyword evidence="5 10" id="KW-0808">Transferase</keyword>
<evidence type="ECO:0000256" key="7">
    <source>
        <dbReference type="ARBA" id="ARBA00030921"/>
    </source>
</evidence>
<evidence type="ECO:0000256" key="1">
    <source>
        <dbReference type="ARBA" id="ARBA00001933"/>
    </source>
</evidence>
<dbReference type="PANTHER" id="PTHR43206:SF2">
    <property type="entry name" value="4-AMINOBUTYRATE AMINOTRANSFERASE GABT"/>
    <property type="match status" value="1"/>
</dbReference>
<evidence type="ECO:0000256" key="8">
    <source>
        <dbReference type="ARBA" id="ARBA00050040"/>
    </source>
</evidence>
<dbReference type="InterPro" id="IPR017657">
    <property type="entry name" value="L-lysine_6-transaminase"/>
</dbReference>